<dbReference type="AlphaFoldDB" id="A0A1G6VR74"/>
<proteinExistence type="predicted"/>
<keyword evidence="8" id="KW-1185">Reference proteome</keyword>
<feature type="chain" id="PRO_5011483506" evidence="5">
    <location>
        <begin position="21"/>
        <end position="407"/>
    </location>
</feature>
<organism evidence="7 8">
    <name type="scientific">Dyadobacter soli</name>
    <dbReference type="NCBI Taxonomy" id="659014"/>
    <lineage>
        <taxon>Bacteria</taxon>
        <taxon>Pseudomonadati</taxon>
        <taxon>Bacteroidota</taxon>
        <taxon>Cytophagia</taxon>
        <taxon>Cytophagales</taxon>
        <taxon>Spirosomataceae</taxon>
        <taxon>Dyadobacter</taxon>
    </lineage>
</organism>
<evidence type="ECO:0000256" key="1">
    <source>
        <dbReference type="ARBA" id="ARBA00004196"/>
    </source>
</evidence>
<dbReference type="GO" id="GO:0030313">
    <property type="term" value="C:cell envelope"/>
    <property type="evidence" value="ECO:0007669"/>
    <property type="project" value="UniProtKB-SubCell"/>
</dbReference>
<evidence type="ECO:0000313" key="8">
    <source>
        <dbReference type="Proteomes" id="UP000198748"/>
    </source>
</evidence>
<gene>
    <name evidence="7" type="ORF">SAMN04487996_101315</name>
</gene>
<protein>
    <submittedName>
        <fullName evidence="7">Peroxiredoxin</fullName>
    </submittedName>
</protein>
<dbReference type="InterPro" id="IPR050553">
    <property type="entry name" value="Thioredoxin_ResA/DsbE_sf"/>
</dbReference>
<evidence type="ECO:0000256" key="5">
    <source>
        <dbReference type="SAM" id="SignalP"/>
    </source>
</evidence>
<dbReference type="CDD" id="cd02966">
    <property type="entry name" value="TlpA_like_family"/>
    <property type="match status" value="1"/>
</dbReference>
<evidence type="ECO:0000256" key="2">
    <source>
        <dbReference type="ARBA" id="ARBA00022748"/>
    </source>
</evidence>
<comment type="subcellular location">
    <subcellularLocation>
        <location evidence="1">Cell envelope</location>
    </subcellularLocation>
</comment>
<reference evidence="8" key="1">
    <citation type="submission" date="2016-10" db="EMBL/GenBank/DDBJ databases">
        <authorList>
            <person name="Varghese N."/>
            <person name="Submissions S."/>
        </authorList>
    </citation>
    <scope>NUCLEOTIDE SEQUENCE [LARGE SCALE GENOMIC DNA]</scope>
    <source>
        <strain evidence="8">DSM 25329</strain>
    </source>
</reference>
<dbReference type="PANTHER" id="PTHR42852:SF6">
    <property type="entry name" value="THIOL:DISULFIDE INTERCHANGE PROTEIN DSBE"/>
    <property type="match status" value="1"/>
</dbReference>
<dbReference type="InterPro" id="IPR013766">
    <property type="entry name" value="Thioredoxin_domain"/>
</dbReference>
<feature type="signal peptide" evidence="5">
    <location>
        <begin position="1"/>
        <end position="20"/>
    </location>
</feature>
<evidence type="ECO:0000256" key="4">
    <source>
        <dbReference type="ARBA" id="ARBA00023284"/>
    </source>
</evidence>
<dbReference type="InterPro" id="IPR013740">
    <property type="entry name" value="Redoxin"/>
</dbReference>
<dbReference type="PROSITE" id="PS51352">
    <property type="entry name" value="THIOREDOXIN_2"/>
    <property type="match status" value="1"/>
</dbReference>
<evidence type="ECO:0000256" key="3">
    <source>
        <dbReference type="ARBA" id="ARBA00023157"/>
    </source>
</evidence>
<name>A0A1G6VR74_9BACT</name>
<dbReference type="OrthoDB" id="616241at2"/>
<keyword evidence="2" id="KW-0201">Cytochrome c-type biogenesis</keyword>
<dbReference type="GO" id="GO:0017004">
    <property type="term" value="P:cytochrome complex assembly"/>
    <property type="evidence" value="ECO:0007669"/>
    <property type="project" value="UniProtKB-KW"/>
</dbReference>
<feature type="domain" description="Thioredoxin" evidence="6">
    <location>
        <begin position="241"/>
        <end position="406"/>
    </location>
</feature>
<accession>A0A1G6VR74</accession>
<dbReference type="RefSeq" id="WP_090146018.1">
    <property type="nucleotide sequence ID" value="NZ_FNAN01000001.1"/>
</dbReference>
<evidence type="ECO:0000259" key="6">
    <source>
        <dbReference type="PROSITE" id="PS51352"/>
    </source>
</evidence>
<dbReference type="GO" id="GO:0016491">
    <property type="term" value="F:oxidoreductase activity"/>
    <property type="evidence" value="ECO:0007669"/>
    <property type="project" value="InterPro"/>
</dbReference>
<dbReference type="EMBL" id="FNAN01000001">
    <property type="protein sequence ID" value="SDD55913.1"/>
    <property type="molecule type" value="Genomic_DNA"/>
</dbReference>
<dbReference type="PANTHER" id="PTHR42852">
    <property type="entry name" value="THIOL:DISULFIDE INTERCHANGE PROTEIN DSBE"/>
    <property type="match status" value="1"/>
</dbReference>
<dbReference type="Proteomes" id="UP000198748">
    <property type="component" value="Unassembled WGS sequence"/>
</dbReference>
<dbReference type="Pfam" id="PF08534">
    <property type="entry name" value="Redoxin"/>
    <property type="match status" value="1"/>
</dbReference>
<dbReference type="InterPro" id="IPR036249">
    <property type="entry name" value="Thioredoxin-like_sf"/>
</dbReference>
<keyword evidence="3" id="KW-1015">Disulfide bond</keyword>
<dbReference type="STRING" id="659014.SAMN04487996_101315"/>
<keyword evidence="5" id="KW-0732">Signal</keyword>
<evidence type="ECO:0000313" key="7">
    <source>
        <dbReference type="EMBL" id="SDD55913.1"/>
    </source>
</evidence>
<dbReference type="Gene3D" id="3.40.30.10">
    <property type="entry name" value="Glutaredoxin"/>
    <property type="match status" value="1"/>
</dbReference>
<sequence>MAISKALFICGTLLSTAGFAQTSLREGNWRAAIIRKDGIEIPFDLEVADTTENPKVYVVNGTERILLEKGVAGGDSIVWKMPVFESWFKLKAHGNARLDGFWVSGSENGDVRIPMTAIAGKARFPATASGNVSTVSGKWAVEFTRPNQTKRKAIAQFEQQGGKVTGSVLTPSGDYRYLTGTMSGDSLRLSTFDGSHALMLTAYLKDGQLTGDFYAGFTARETWTAVRSERPELTAMEAAVKSGEDSTMHFAFKDLDGRTVSLDDERFRNKVVVLQIMGSWCPNCMDETRYLADFYQKNNGKDVEIIALAYELSTNESRSVASMRKFQQRFQVAYPMLYTGVTASDPERTAKTLPSLTPLKAFPTTILLDRSHKVRDITSGFYGPGAPEYHLKYKSHFEGTIESLLAK</sequence>
<keyword evidence="4" id="KW-0676">Redox-active center</keyword>
<dbReference type="SUPFAM" id="SSF52833">
    <property type="entry name" value="Thioredoxin-like"/>
    <property type="match status" value="1"/>
</dbReference>